<feature type="transmembrane region" description="Helical" evidence="1">
    <location>
        <begin position="339"/>
        <end position="359"/>
    </location>
</feature>
<feature type="transmembrane region" description="Helical" evidence="1">
    <location>
        <begin position="586"/>
        <end position="615"/>
    </location>
</feature>
<feature type="transmembrane region" description="Helical" evidence="1">
    <location>
        <begin position="58"/>
        <end position="74"/>
    </location>
</feature>
<keyword evidence="1" id="KW-1133">Transmembrane helix</keyword>
<keyword evidence="3" id="KW-1185">Reference proteome</keyword>
<evidence type="ECO:0000256" key="1">
    <source>
        <dbReference type="SAM" id="Phobius"/>
    </source>
</evidence>
<feature type="transmembrane region" description="Helical" evidence="1">
    <location>
        <begin position="302"/>
        <end position="319"/>
    </location>
</feature>
<proteinExistence type="predicted"/>
<feature type="transmembrane region" description="Helical" evidence="1">
    <location>
        <begin position="682"/>
        <end position="707"/>
    </location>
</feature>
<feature type="transmembrane region" description="Helical" evidence="1">
    <location>
        <begin position="217"/>
        <end position="233"/>
    </location>
</feature>
<name>A0ABQ8UKU5_9EUKA</name>
<feature type="transmembrane region" description="Helical" evidence="1">
    <location>
        <begin position="186"/>
        <end position="205"/>
    </location>
</feature>
<feature type="transmembrane region" description="Helical" evidence="1">
    <location>
        <begin position="155"/>
        <end position="174"/>
    </location>
</feature>
<accession>A0ABQ8UKU5</accession>
<feature type="transmembrane region" description="Helical" evidence="1">
    <location>
        <begin position="654"/>
        <end position="676"/>
    </location>
</feature>
<feature type="transmembrane region" description="Helical" evidence="1">
    <location>
        <begin position="270"/>
        <end position="290"/>
    </location>
</feature>
<sequence>MVHSTEVTRPTIPGPHLNSFEEIENGGHFASSLRRETAFDGCRAEATMANAQQTRLSGLDYIRLFGFFGVVYAHSSDWTRWTSTGGEEFTGLNFRYRVLIQMLGVFFFISAYSMPRKSRLTYKKLITRSLSLLLFFVLGLSVVTPIFLIRGQLSLYHLWFLGILLGLNWLLYGSFRLSFFHGPVDIAYALLGGITLAAGGAWFQVGAYGGLGPWTPIRVGAFVPLVVYILFCLRACLPWWVLLPTFLVADAPTVLALVPFPTEVWGQGLSYYIAAPMLAHSLTFMAGFWAAEHLSWLPEKPLCGFLGPFIALFVILPGLPVVEGNIFMAAGVVSYPDHILMSVMLSGARQGLLVIFYFCIHFLNRLPSGEFLQFSGMFIYIFHPIFVWGLSNLIRSALNFELRLLIYWASGNAVISASTPAEQAQPSVFSFGHSGFMGCSFSKWAKFIFLLSNTVLLCLGLVVFVAGIISAINVGRVLVWMSAIIIVVGFAIMVTCLLGYIGARYDSNNKPEGNARLALLLYFFILVIITMTLLIMGTLSVVAFEKVKAIVTASLPSLMEWFQKAYPTKPATMDAIVSYVMGSLKVVGGVAIFVGCCVIFSVFMSGYILGAVLVFKHTLMWGNLIILSGGGLLIGFACYVAATGVISGGYTLPICLAVFGGLVLAVGGFGFLASSLASGCMLIAYSILLWCILLVLLVLGIVVLFYADSIGPELEAFCNSSTRAIRTCASLLGMHYDPATQTVYQDNNRMNITTAIAQVKSFMMGNLRMVGIIAVFLAVCAIYLAMAPWFMLCATRAARRRAATKTGENEDADILSDIASMTTAQIQARAASMGANAIVEPPLSEYYGRMQPVPEH</sequence>
<gene>
    <name evidence="2" type="ORF">PAPYR_6218</name>
</gene>
<comment type="caution">
    <text evidence="2">The sequence shown here is derived from an EMBL/GenBank/DDBJ whole genome shotgun (WGS) entry which is preliminary data.</text>
</comment>
<keyword evidence="1" id="KW-0812">Transmembrane</keyword>
<feature type="transmembrane region" description="Helical" evidence="1">
    <location>
        <begin position="125"/>
        <end position="149"/>
    </location>
</feature>
<feature type="transmembrane region" description="Helical" evidence="1">
    <location>
        <begin position="521"/>
        <end position="544"/>
    </location>
</feature>
<dbReference type="Proteomes" id="UP001141327">
    <property type="component" value="Unassembled WGS sequence"/>
</dbReference>
<keyword evidence="1" id="KW-0472">Membrane</keyword>
<feature type="transmembrane region" description="Helical" evidence="1">
    <location>
        <begin position="477"/>
        <end position="501"/>
    </location>
</feature>
<reference evidence="2" key="1">
    <citation type="journal article" date="2022" name="bioRxiv">
        <title>Genomics of Preaxostyla Flagellates Illuminates Evolutionary Transitions and the Path Towards Mitochondrial Loss.</title>
        <authorList>
            <person name="Novak L.V.F."/>
            <person name="Treitli S.C."/>
            <person name="Pyrih J."/>
            <person name="Halakuc P."/>
            <person name="Pipaliya S.V."/>
            <person name="Vacek V."/>
            <person name="Brzon O."/>
            <person name="Soukal P."/>
            <person name="Eme L."/>
            <person name="Dacks J.B."/>
            <person name="Karnkowska A."/>
            <person name="Elias M."/>
            <person name="Hampl V."/>
        </authorList>
    </citation>
    <scope>NUCLEOTIDE SEQUENCE</scope>
    <source>
        <strain evidence="2">RCP-MX</strain>
    </source>
</reference>
<evidence type="ECO:0000313" key="3">
    <source>
        <dbReference type="Proteomes" id="UP001141327"/>
    </source>
</evidence>
<evidence type="ECO:0008006" key="4">
    <source>
        <dbReference type="Google" id="ProtNLM"/>
    </source>
</evidence>
<feature type="transmembrane region" description="Helical" evidence="1">
    <location>
        <begin position="770"/>
        <end position="791"/>
    </location>
</feature>
<dbReference type="EMBL" id="JAPMOS010000034">
    <property type="protein sequence ID" value="KAJ4458105.1"/>
    <property type="molecule type" value="Genomic_DNA"/>
</dbReference>
<feature type="transmembrane region" description="Helical" evidence="1">
    <location>
        <begin position="621"/>
        <end position="642"/>
    </location>
</feature>
<protein>
    <recommendedName>
        <fullName evidence="4">Acyltransferase 3 domain-containing protein</fullName>
    </recommendedName>
</protein>
<feature type="transmembrane region" description="Helical" evidence="1">
    <location>
        <begin position="371"/>
        <end position="390"/>
    </location>
</feature>
<evidence type="ECO:0000313" key="2">
    <source>
        <dbReference type="EMBL" id="KAJ4458105.1"/>
    </source>
</evidence>
<feature type="transmembrane region" description="Helical" evidence="1">
    <location>
        <begin position="447"/>
        <end position="470"/>
    </location>
</feature>
<feature type="transmembrane region" description="Helical" evidence="1">
    <location>
        <begin position="94"/>
        <end position="113"/>
    </location>
</feature>
<organism evidence="2 3">
    <name type="scientific">Paratrimastix pyriformis</name>
    <dbReference type="NCBI Taxonomy" id="342808"/>
    <lineage>
        <taxon>Eukaryota</taxon>
        <taxon>Metamonada</taxon>
        <taxon>Preaxostyla</taxon>
        <taxon>Paratrimastigidae</taxon>
        <taxon>Paratrimastix</taxon>
    </lineage>
</organism>